<feature type="compositionally biased region" description="Basic and acidic residues" evidence="1">
    <location>
        <begin position="68"/>
        <end position="86"/>
    </location>
</feature>
<accession>D7CT90</accession>
<feature type="region of interest" description="Disordered" evidence="1">
    <location>
        <begin position="1"/>
        <end position="86"/>
    </location>
</feature>
<dbReference type="Proteomes" id="UP000000379">
    <property type="component" value="Chromosome"/>
</dbReference>
<sequence>MLHVSDTTPGSGLPGADLPTPQDVPTPDRPPVGTPGQTPIDTPVDAPPPDVPLEVPEDGDRDALLGSPERERPDERDDAPGPEGVR</sequence>
<evidence type="ECO:0000313" key="2">
    <source>
        <dbReference type="EMBL" id="ADI15553.1"/>
    </source>
</evidence>
<dbReference type="HOGENOM" id="CLU_2496960_0_0_0"/>
<evidence type="ECO:0000313" key="3">
    <source>
        <dbReference type="Proteomes" id="UP000000379"/>
    </source>
</evidence>
<protein>
    <submittedName>
        <fullName evidence="2">Uncharacterized protein</fullName>
    </submittedName>
</protein>
<reference evidence="2 3" key="2">
    <citation type="journal article" date="2011" name="Stand. Genomic Sci.">
        <title>Complete genome sequence of Truepera radiovictrix type strain (RQ-24).</title>
        <authorList>
            <person name="Ivanova N."/>
            <person name="Rohde C."/>
            <person name="Munk C."/>
            <person name="Nolan M."/>
            <person name="Lucas S."/>
            <person name="Del Rio T.G."/>
            <person name="Tice H."/>
            <person name="Deshpande S."/>
            <person name="Cheng J.F."/>
            <person name="Tapia R."/>
            <person name="Han C."/>
            <person name="Goodwin L."/>
            <person name="Pitluck S."/>
            <person name="Liolios K."/>
            <person name="Mavromatis K."/>
            <person name="Mikhailova N."/>
            <person name="Pati A."/>
            <person name="Chen A."/>
            <person name="Palaniappan K."/>
            <person name="Land M."/>
            <person name="Hauser L."/>
            <person name="Chang Y.J."/>
            <person name="Jeffries C.D."/>
            <person name="Brambilla E."/>
            <person name="Rohde M."/>
            <person name="Goker M."/>
            <person name="Tindall B.J."/>
            <person name="Woyke T."/>
            <person name="Bristow J."/>
            <person name="Eisen J.A."/>
            <person name="Markowitz V."/>
            <person name="Hugenholtz P."/>
            <person name="Kyrpides N.C."/>
            <person name="Klenk H.P."/>
            <person name="Lapidus A."/>
        </authorList>
    </citation>
    <scope>NUCLEOTIDE SEQUENCE [LARGE SCALE GENOMIC DNA]</scope>
    <source>
        <strain evidence="3">DSM 17093 / CIP 108686 / LMG 22925 / RQ-24</strain>
    </source>
</reference>
<feature type="compositionally biased region" description="Polar residues" evidence="1">
    <location>
        <begin position="1"/>
        <end position="10"/>
    </location>
</feature>
<dbReference type="AlphaFoldDB" id="D7CT90"/>
<reference evidence="3" key="1">
    <citation type="submission" date="2010-05" db="EMBL/GenBank/DDBJ databases">
        <title>The complete genome of Truepera radiovictris DSM 17093.</title>
        <authorList>
            <consortium name="US DOE Joint Genome Institute (JGI-PGF)"/>
            <person name="Lucas S."/>
            <person name="Copeland A."/>
            <person name="Lapidus A."/>
            <person name="Glavina del Rio T."/>
            <person name="Dalin E."/>
            <person name="Tice H."/>
            <person name="Bruce D."/>
            <person name="Goodwin L."/>
            <person name="Pitluck S."/>
            <person name="Kyrpides N."/>
            <person name="Mavromatis K."/>
            <person name="Ovchinnikova G."/>
            <person name="Munk A.C."/>
            <person name="Detter J.C."/>
            <person name="Han C."/>
            <person name="Tapia R."/>
            <person name="Land M."/>
            <person name="Hauser L."/>
            <person name="Markowitz V."/>
            <person name="Cheng J.-F."/>
            <person name="Hugenholtz P."/>
            <person name="Woyke T."/>
            <person name="Wu D."/>
            <person name="Tindall B."/>
            <person name="Pomrenke H.G."/>
            <person name="Brambilla E."/>
            <person name="Klenk H.-P."/>
            <person name="Eisen J.A."/>
        </authorList>
    </citation>
    <scope>NUCLEOTIDE SEQUENCE [LARGE SCALE GENOMIC DNA]</scope>
    <source>
        <strain evidence="3">DSM 17093 / CIP 108686 / LMG 22925 / RQ-24</strain>
    </source>
</reference>
<dbReference type="KEGG" id="tra:Trad_2444"/>
<organism evidence="2 3">
    <name type="scientific">Truepera radiovictrix (strain DSM 17093 / CIP 108686 / LMG 22925 / RQ-24)</name>
    <dbReference type="NCBI Taxonomy" id="649638"/>
    <lineage>
        <taxon>Bacteria</taxon>
        <taxon>Thermotogati</taxon>
        <taxon>Deinococcota</taxon>
        <taxon>Deinococci</taxon>
        <taxon>Trueperales</taxon>
        <taxon>Trueperaceae</taxon>
        <taxon>Truepera</taxon>
    </lineage>
</organism>
<name>D7CT90_TRURR</name>
<dbReference type="RefSeq" id="WP_013178915.1">
    <property type="nucleotide sequence ID" value="NC_014221.1"/>
</dbReference>
<evidence type="ECO:0000256" key="1">
    <source>
        <dbReference type="SAM" id="MobiDB-lite"/>
    </source>
</evidence>
<feature type="compositionally biased region" description="Pro residues" evidence="1">
    <location>
        <begin position="22"/>
        <end position="33"/>
    </location>
</feature>
<proteinExistence type="predicted"/>
<gene>
    <name evidence="2" type="ordered locus">Trad_2444</name>
</gene>
<keyword evidence="3" id="KW-1185">Reference proteome</keyword>
<dbReference type="EMBL" id="CP002049">
    <property type="protein sequence ID" value="ADI15553.1"/>
    <property type="molecule type" value="Genomic_DNA"/>
</dbReference>